<reference evidence="1 2" key="1">
    <citation type="journal article" date="2023" name="Plants (Basel)">
        <title>Bridging the Gap: Combining Genomics and Transcriptomics Approaches to Understand Stylosanthes scabra, an Orphan Legume from the Brazilian Caatinga.</title>
        <authorList>
            <person name="Ferreira-Neto J.R.C."/>
            <person name="da Silva M.D."/>
            <person name="Binneck E."/>
            <person name="de Melo N.F."/>
            <person name="da Silva R.H."/>
            <person name="de Melo A.L.T.M."/>
            <person name="Pandolfi V."/>
            <person name="Bustamante F.O."/>
            <person name="Brasileiro-Vidal A.C."/>
            <person name="Benko-Iseppon A.M."/>
        </authorList>
    </citation>
    <scope>NUCLEOTIDE SEQUENCE [LARGE SCALE GENOMIC DNA]</scope>
    <source>
        <tissue evidence="1">Leaves</tissue>
    </source>
</reference>
<evidence type="ECO:0000313" key="1">
    <source>
        <dbReference type="EMBL" id="MED6209849.1"/>
    </source>
</evidence>
<comment type="caution">
    <text evidence="1">The sequence shown here is derived from an EMBL/GenBank/DDBJ whole genome shotgun (WGS) entry which is preliminary data.</text>
</comment>
<name>A0ABU6YKP0_9FABA</name>
<accession>A0ABU6YKP0</accession>
<dbReference type="Proteomes" id="UP001341840">
    <property type="component" value="Unassembled WGS sequence"/>
</dbReference>
<proteinExistence type="predicted"/>
<gene>
    <name evidence="1" type="ORF">PIB30_058659</name>
</gene>
<evidence type="ECO:0000313" key="2">
    <source>
        <dbReference type="Proteomes" id="UP001341840"/>
    </source>
</evidence>
<keyword evidence="2" id="KW-1185">Reference proteome</keyword>
<sequence>MLVRCITSIRRQQNMVMHDRIVPYLEAAGLYHVAQLNNYWFKVDEPLVSAFLER</sequence>
<protein>
    <submittedName>
        <fullName evidence="1">Uncharacterized protein</fullName>
    </submittedName>
</protein>
<organism evidence="1 2">
    <name type="scientific">Stylosanthes scabra</name>
    <dbReference type="NCBI Taxonomy" id="79078"/>
    <lineage>
        <taxon>Eukaryota</taxon>
        <taxon>Viridiplantae</taxon>
        <taxon>Streptophyta</taxon>
        <taxon>Embryophyta</taxon>
        <taxon>Tracheophyta</taxon>
        <taxon>Spermatophyta</taxon>
        <taxon>Magnoliopsida</taxon>
        <taxon>eudicotyledons</taxon>
        <taxon>Gunneridae</taxon>
        <taxon>Pentapetalae</taxon>
        <taxon>rosids</taxon>
        <taxon>fabids</taxon>
        <taxon>Fabales</taxon>
        <taxon>Fabaceae</taxon>
        <taxon>Papilionoideae</taxon>
        <taxon>50 kb inversion clade</taxon>
        <taxon>dalbergioids sensu lato</taxon>
        <taxon>Dalbergieae</taxon>
        <taxon>Pterocarpus clade</taxon>
        <taxon>Stylosanthes</taxon>
    </lineage>
</organism>
<dbReference type="EMBL" id="JASCZI010242151">
    <property type="protein sequence ID" value="MED6209849.1"/>
    <property type="molecule type" value="Genomic_DNA"/>
</dbReference>